<proteinExistence type="predicted"/>
<accession>A0ABT3RX97</accession>
<comment type="caution">
    <text evidence="1">The sequence shown here is derived from an EMBL/GenBank/DDBJ whole genome shotgun (WGS) entry which is preliminary data.</text>
</comment>
<evidence type="ECO:0000313" key="2">
    <source>
        <dbReference type="Proteomes" id="UP001209885"/>
    </source>
</evidence>
<reference evidence="1 2" key="1">
    <citation type="submission" date="2022-11" db="EMBL/GenBank/DDBJ databases">
        <title>The characterization of three novel Bacteroidetes species and genomic analysis of their roles in tidal elemental geochemical cycles.</title>
        <authorList>
            <person name="Ma K."/>
        </authorList>
    </citation>
    <scope>NUCLEOTIDE SEQUENCE [LARGE SCALE GENOMIC DNA]</scope>
    <source>
        <strain evidence="1 2">M17</strain>
    </source>
</reference>
<sequence length="156" mass="18455">MKLFNPNYIIEFRNAIESHNLKSGEIILQICEHDGYRDNYINLIKDFFTKTNIHLEKESFDINRIKRNEAISAIKFGLSTKPNYTSIDKEFNESDKNRYANGFIDFFINPDFFSVNVRIFNNDLDLNDFWETGGAILIDDNKIGLFWINDLYDKFN</sequence>
<keyword evidence="2" id="KW-1185">Reference proteome</keyword>
<name>A0ABT3RX97_9BACT</name>
<dbReference type="RefSeq" id="WP_266058913.1">
    <property type="nucleotide sequence ID" value="NZ_JAPFQN010000025.1"/>
</dbReference>
<gene>
    <name evidence="1" type="ORF">OO013_20045</name>
</gene>
<evidence type="ECO:0000313" key="1">
    <source>
        <dbReference type="EMBL" id="MCX2746181.1"/>
    </source>
</evidence>
<organism evidence="1 2">
    <name type="scientific">Mangrovivirga halotolerans</name>
    <dbReference type="NCBI Taxonomy" id="2993936"/>
    <lineage>
        <taxon>Bacteria</taxon>
        <taxon>Pseudomonadati</taxon>
        <taxon>Bacteroidota</taxon>
        <taxon>Cytophagia</taxon>
        <taxon>Cytophagales</taxon>
        <taxon>Mangrovivirgaceae</taxon>
        <taxon>Mangrovivirga</taxon>
    </lineage>
</organism>
<dbReference type="EMBL" id="JAPFQN010000025">
    <property type="protein sequence ID" value="MCX2746181.1"/>
    <property type="molecule type" value="Genomic_DNA"/>
</dbReference>
<protein>
    <submittedName>
        <fullName evidence="1">Uncharacterized protein</fullName>
    </submittedName>
</protein>
<dbReference type="Proteomes" id="UP001209885">
    <property type="component" value="Unassembled WGS sequence"/>
</dbReference>